<dbReference type="Pfam" id="PF13591">
    <property type="entry name" value="MerR_2"/>
    <property type="match status" value="1"/>
</dbReference>
<proteinExistence type="predicted"/>
<dbReference type="Gene3D" id="1.10.1660.10">
    <property type="match status" value="1"/>
</dbReference>
<dbReference type="RefSeq" id="WP_068541833.1">
    <property type="nucleotide sequence ID" value="NZ_LSFI01000019.1"/>
</dbReference>
<gene>
    <name evidence="3" type="ORF">TH606_05060</name>
</gene>
<dbReference type="InterPro" id="IPR000551">
    <property type="entry name" value="MerR-type_HTH_dom"/>
</dbReference>
<dbReference type="SUPFAM" id="SSF46955">
    <property type="entry name" value="Putative DNA-binding domain"/>
    <property type="match status" value="1"/>
</dbReference>
<comment type="caution">
    <text evidence="3">The sequence shown here is derived from an EMBL/GenBank/DDBJ whole genome shotgun (WGS) entry which is preliminary data.</text>
</comment>
<organism evidence="3 4">
    <name type="scientific">Thermodesulfatator autotrophicus</name>
    <dbReference type="NCBI Taxonomy" id="1795632"/>
    <lineage>
        <taxon>Bacteria</taxon>
        <taxon>Pseudomonadati</taxon>
        <taxon>Thermodesulfobacteriota</taxon>
        <taxon>Thermodesulfobacteria</taxon>
        <taxon>Thermodesulfobacteriales</taxon>
        <taxon>Thermodesulfatatoraceae</taxon>
        <taxon>Thermodesulfatator</taxon>
    </lineage>
</organism>
<evidence type="ECO:0000256" key="1">
    <source>
        <dbReference type="ARBA" id="ARBA00023125"/>
    </source>
</evidence>
<dbReference type="Proteomes" id="UP000076964">
    <property type="component" value="Unassembled WGS sequence"/>
</dbReference>
<keyword evidence="4" id="KW-1185">Reference proteome</keyword>
<dbReference type="OrthoDB" id="9800876at2"/>
<evidence type="ECO:0000259" key="2">
    <source>
        <dbReference type="PROSITE" id="PS50937"/>
    </source>
</evidence>
<accession>A0A177E8R9</accession>
<dbReference type="PANTHER" id="PTHR30204:SF58">
    <property type="entry name" value="HTH-TYPE TRANSCRIPTIONAL REGULATOR YFMP"/>
    <property type="match status" value="1"/>
</dbReference>
<dbReference type="InterPro" id="IPR047057">
    <property type="entry name" value="MerR_fam"/>
</dbReference>
<feature type="domain" description="HTH merR-type" evidence="2">
    <location>
        <begin position="4"/>
        <end position="72"/>
    </location>
</feature>
<evidence type="ECO:0000313" key="4">
    <source>
        <dbReference type="Proteomes" id="UP000076964"/>
    </source>
</evidence>
<dbReference type="InterPro" id="IPR009061">
    <property type="entry name" value="DNA-bd_dom_put_sf"/>
</dbReference>
<dbReference type="PANTHER" id="PTHR30204">
    <property type="entry name" value="REDOX-CYCLING DRUG-SENSING TRANSCRIPTIONAL ACTIVATOR SOXR"/>
    <property type="match status" value="1"/>
</dbReference>
<reference evidence="3 4" key="1">
    <citation type="submission" date="2016-02" db="EMBL/GenBank/DDBJ databases">
        <title>Draft genome sequence of Thermodesulfatator sp. S606.</title>
        <authorList>
            <person name="Lai Q."/>
            <person name="Cao J."/>
            <person name="Dupont S."/>
            <person name="Shao Z."/>
            <person name="Jebbar M."/>
            <person name="Alain K."/>
        </authorList>
    </citation>
    <scope>NUCLEOTIDE SEQUENCE [LARGE SCALE GENOMIC DNA]</scope>
    <source>
        <strain evidence="3 4">S606</strain>
    </source>
</reference>
<name>A0A177E8R9_9BACT</name>
<evidence type="ECO:0000313" key="3">
    <source>
        <dbReference type="EMBL" id="OAG27810.1"/>
    </source>
</evidence>
<protein>
    <recommendedName>
        <fullName evidence="2">HTH merR-type domain-containing protein</fullName>
    </recommendedName>
</protein>
<dbReference type="PROSITE" id="PS50937">
    <property type="entry name" value="HTH_MERR_2"/>
    <property type="match status" value="1"/>
</dbReference>
<keyword evidence="1" id="KW-0238">DNA-binding</keyword>
<dbReference type="SMART" id="SM00422">
    <property type="entry name" value="HTH_MERR"/>
    <property type="match status" value="1"/>
</dbReference>
<dbReference type="STRING" id="1795632.TH606_05060"/>
<dbReference type="EMBL" id="LSFI01000019">
    <property type="protein sequence ID" value="OAG27810.1"/>
    <property type="molecule type" value="Genomic_DNA"/>
</dbReference>
<dbReference type="GO" id="GO:0003677">
    <property type="term" value="F:DNA binding"/>
    <property type="evidence" value="ECO:0007669"/>
    <property type="project" value="UniProtKB-KW"/>
</dbReference>
<dbReference type="GO" id="GO:0003700">
    <property type="term" value="F:DNA-binding transcription factor activity"/>
    <property type="evidence" value="ECO:0007669"/>
    <property type="project" value="InterPro"/>
</dbReference>
<dbReference type="AlphaFoldDB" id="A0A177E8R9"/>
<sequence>MAIYYEMKIICEKIGLTPKTLRVWIEEGLISPRQEGRRYIFDEEDLKRLLLIRRLRDDLGVNLAGIDIILQLLDRIQELEKEVERLKDALGEGCPPRLMS</sequence>